<accession>A0AAV2E8G7</accession>
<evidence type="ECO:0000313" key="2">
    <source>
        <dbReference type="Proteomes" id="UP001497516"/>
    </source>
</evidence>
<reference evidence="1 2" key="1">
    <citation type="submission" date="2024-04" db="EMBL/GenBank/DDBJ databases">
        <authorList>
            <person name="Fracassetti M."/>
        </authorList>
    </citation>
    <scope>NUCLEOTIDE SEQUENCE [LARGE SCALE GENOMIC DNA]</scope>
</reference>
<name>A0AAV2E8G7_9ROSI</name>
<organism evidence="1 2">
    <name type="scientific">Linum trigynum</name>
    <dbReference type="NCBI Taxonomy" id="586398"/>
    <lineage>
        <taxon>Eukaryota</taxon>
        <taxon>Viridiplantae</taxon>
        <taxon>Streptophyta</taxon>
        <taxon>Embryophyta</taxon>
        <taxon>Tracheophyta</taxon>
        <taxon>Spermatophyta</taxon>
        <taxon>Magnoliopsida</taxon>
        <taxon>eudicotyledons</taxon>
        <taxon>Gunneridae</taxon>
        <taxon>Pentapetalae</taxon>
        <taxon>rosids</taxon>
        <taxon>fabids</taxon>
        <taxon>Malpighiales</taxon>
        <taxon>Linaceae</taxon>
        <taxon>Linum</taxon>
    </lineage>
</organism>
<sequence length="102" mass="10775">MAVKTLNLGAVRKGKFVRAVRFHGYAHPIRAFKMVITEVGSLRTEEVAEMMAIEVEVTTVMVEVEAVAIEVVVVVALQPGMVVCGGSRSQGGSGGSDGNELD</sequence>
<evidence type="ECO:0000313" key="1">
    <source>
        <dbReference type="EMBL" id="CAL1381952.1"/>
    </source>
</evidence>
<dbReference type="Proteomes" id="UP001497516">
    <property type="component" value="Chromosome 4"/>
</dbReference>
<gene>
    <name evidence="1" type="ORF">LTRI10_LOCUS23304</name>
</gene>
<dbReference type="EMBL" id="OZ034817">
    <property type="protein sequence ID" value="CAL1381952.1"/>
    <property type="molecule type" value="Genomic_DNA"/>
</dbReference>
<proteinExistence type="predicted"/>
<keyword evidence="2" id="KW-1185">Reference proteome</keyword>
<protein>
    <submittedName>
        <fullName evidence="1">Uncharacterized protein</fullName>
    </submittedName>
</protein>
<dbReference type="AlphaFoldDB" id="A0AAV2E8G7"/>